<accession>A0A327VYQ3</accession>
<dbReference type="Proteomes" id="UP000249819">
    <property type="component" value="Unassembled WGS sequence"/>
</dbReference>
<evidence type="ECO:0000313" key="3">
    <source>
        <dbReference type="EMBL" id="RAJ80015.1"/>
    </source>
</evidence>
<keyword evidence="1" id="KW-0472">Membrane</keyword>
<protein>
    <submittedName>
        <fullName evidence="3">Uncharacterized protein DUF4178</fullName>
    </submittedName>
</protein>
<evidence type="ECO:0000259" key="2">
    <source>
        <dbReference type="Pfam" id="PF13785"/>
    </source>
</evidence>
<dbReference type="OrthoDB" id="713199at2"/>
<feature type="transmembrane region" description="Helical" evidence="1">
    <location>
        <begin position="234"/>
        <end position="252"/>
    </location>
</feature>
<organism evidence="3 4">
    <name type="scientific">Chitinophaga dinghuensis</name>
    <dbReference type="NCBI Taxonomy" id="1539050"/>
    <lineage>
        <taxon>Bacteria</taxon>
        <taxon>Pseudomonadati</taxon>
        <taxon>Bacteroidota</taxon>
        <taxon>Chitinophagia</taxon>
        <taxon>Chitinophagales</taxon>
        <taxon>Chitinophagaceae</taxon>
        <taxon>Chitinophaga</taxon>
    </lineage>
</organism>
<keyword evidence="1" id="KW-1133">Transmembrane helix</keyword>
<reference evidence="3 4" key="1">
    <citation type="submission" date="2018-06" db="EMBL/GenBank/DDBJ databases">
        <title>Genomic Encyclopedia of Archaeal and Bacterial Type Strains, Phase II (KMG-II): from individual species to whole genera.</title>
        <authorList>
            <person name="Goeker M."/>
        </authorList>
    </citation>
    <scope>NUCLEOTIDE SEQUENCE [LARGE SCALE GENOMIC DNA]</scope>
    <source>
        <strain evidence="3 4">DSM 29821</strain>
    </source>
</reference>
<comment type="caution">
    <text evidence="3">The sequence shown here is derived from an EMBL/GenBank/DDBJ whole genome shotgun (WGS) entry which is preliminary data.</text>
</comment>
<gene>
    <name evidence="3" type="ORF">CLV59_105122</name>
</gene>
<proteinExistence type="predicted"/>
<evidence type="ECO:0000256" key="1">
    <source>
        <dbReference type="SAM" id="Phobius"/>
    </source>
</evidence>
<evidence type="ECO:0000313" key="4">
    <source>
        <dbReference type="Proteomes" id="UP000249819"/>
    </source>
</evidence>
<dbReference type="EMBL" id="QLMA01000005">
    <property type="protein sequence ID" value="RAJ80015.1"/>
    <property type="molecule type" value="Genomic_DNA"/>
</dbReference>
<dbReference type="InterPro" id="IPR025235">
    <property type="entry name" value="DUF4178"/>
</dbReference>
<feature type="transmembrane region" description="Helical" evidence="1">
    <location>
        <begin position="385"/>
        <end position="405"/>
    </location>
</feature>
<dbReference type="AlphaFoldDB" id="A0A327VYQ3"/>
<keyword evidence="4" id="KW-1185">Reference proteome</keyword>
<feature type="domain" description="DUF4178" evidence="2">
    <location>
        <begin position="56"/>
        <end position="198"/>
    </location>
</feature>
<keyword evidence="1" id="KW-0812">Transmembrane</keyword>
<name>A0A327VYQ3_9BACT</name>
<sequence length="428" mass="49181">MPHYNCSGCRQSFEMQHTGDGYYGCTKCHSLLRVRNGNVSSTIAMKGAHREQCIPLGTEGILQGEKYRIIGYLERQELGTYYYWSEYVLTRLRDNVTVFLSEYDGHWNLLAPLPDKPFTRKQDAESTKHLVHEGKDFEIFSRYSAKFIYIIGEIPWELEYKNKTRCIEFIRPPQMLAIEMTEDENHHIEFDTFLGRYIYPKEIQEAFLNGKYPPSRKGVGPTQPFSRYIRPRQFVYGTLLFCFIAIFFSLYTNGIRRNVEVFNQHLRIDSAAVASKQIVSPSFKVDGGYSNLELEFYSDVNNSWAALDLILVDEVTGKENAFSMESSLYRGVEDGESWSEGSAYQKAFICGVTAGTYHFVLATSGEPRYGYISANVAARYDVPTYWNEVLLCLILGAIAVTLLLWENNFENERMAGSNVKFKLDEKLS</sequence>
<dbReference type="Pfam" id="PF13785">
    <property type="entry name" value="DUF4178"/>
    <property type="match status" value="1"/>
</dbReference>